<comment type="caution">
    <text evidence="3">The sequence shown here is derived from an EMBL/GenBank/DDBJ whole genome shotgun (WGS) entry which is preliminary data.</text>
</comment>
<evidence type="ECO:0000313" key="4">
    <source>
        <dbReference type="Proteomes" id="UP000006238"/>
    </source>
</evidence>
<dbReference type="Proteomes" id="UP000006238">
    <property type="component" value="Unassembled WGS sequence"/>
</dbReference>
<dbReference type="InterPro" id="IPR036291">
    <property type="entry name" value="NAD(P)-bd_dom_sf"/>
</dbReference>
<dbReference type="PANTHER" id="PTHR43000">
    <property type="entry name" value="DTDP-D-GLUCOSE 4,6-DEHYDRATASE-RELATED"/>
    <property type="match status" value="1"/>
</dbReference>
<protein>
    <submittedName>
        <fullName evidence="3">NAD dependent epimerase/dehydratase family protein</fullName>
    </submittedName>
</protein>
<dbReference type="SUPFAM" id="SSF51735">
    <property type="entry name" value="NAD(P)-binding Rossmann-fold domains"/>
    <property type="match status" value="1"/>
</dbReference>
<evidence type="ECO:0000259" key="2">
    <source>
        <dbReference type="Pfam" id="PF01370"/>
    </source>
</evidence>
<evidence type="ECO:0000256" key="1">
    <source>
        <dbReference type="ARBA" id="ARBA00007637"/>
    </source>
</evidence>
<dbReference type="STRING" id="45851.BHV86_02625"/>
<evidence type="ECO:0000313" key="3">
    <source>
        <dbReference type="EMBL" id="EFF69287.1"/>
    </source>
</evidence>
<sequence length="308" mass="34421">MGELELKSVIITGADGFVGSYTTEYFLSQGIEVLALGRKAAPVRLKHHDKMVYRQCDITDRSNIIKAAAGKKYDAFIHFAWNGAADKRKDYNVQMKNAIDTVECLKAAKEIGCDRFVGAGSIMEYEVEAAIHTDGARPGMAYIYGIGKHTAHCLCKPVAAELGIDFIWPMITNAYGPGEFTDRFVNSTLKKIIRKEDLQFTAATQNYDFVYVKDVARAFYLITTKGRPFSEYMIGSGNARPLKEFIIEMKENLAKDATLCFGDIPFTGTDMPLEVFSIKRLKEDCGFIPETDFATGTAITMEWLKEQQ</sequence>
<dbReference type="eggNOG" id="COG0451">
    <property type="taxonomic scope" value="Bacteria"/>
</dbReference>
<gene>
    <name evidence="3" type="ORF">BUTYVIB_00476</name>
</gene>
<dbReference type="Pfam" id="PF01370">
    <property type="entry name" value="Epimerase"/>
    <property type="match status" value="1"/>
</dbReference>
<proteinExistence type="inferred from homology"/>
<organism evidence="3 4">
    <name type="scientific">Eshraghiella crossota DSM 2876</name>
    <dbReference type="NCBI Taxonomy" id="511680"/>
    <lineage>
        <taxon>Bacteria</taxon>
        <taxon>Bacillati</taxon>
        <taxon>Bacillota</taxon>
        <taxon>Clostridia</taxon>
        <taxon>Lachnospirales</taxon>
        <taxon>Lachnospiraceae</taxon>
        <taxon>Eshraghiella</taxon>
    </lineage>
</organism>
<dbReference type="InterPro" id="IPR001509">
    <property type="entry name" value="Epimerase_deHydtase"/>
</dbReference>
<dbReference type="HOGENOM" id="CLU_007383_1_7_9"/>
<accession>D4RXC5</accession>
<name>D4RXC5_9FIRM</name>
<dbReference type="EMBL" id="ABWN01000019">
    <property type="protein sequence ID" value="EFF69287.1"/>
    <property type="molecule type" value="Genomic_DNA"/>
</dbReference>
<dbReference type="Gene3D" id="3.40.50.720">
    <property type="entry name" value="NAD(P)-binding Rossmann-like Domain"/>
    <property type="match status" value="1"/>
</dbReference>
<keyword evidence="4" id="KW-1185">Reference proteome</keyword>
<reference evidence="3 4" key="1">
    <citation type="submission" date="2010-02" db="EMBL/GenBank/DDBJ databases">
        <authorList>
            <person name="Weinstock G."/>
            <person name="Sodergren E."/>
            <person name="Clifton S."/>
            <person name="Fulton L."/>
            <person name="Fulton B."/>
            <person name="Courtney L."/>
            <person name="Fronick C."/>
            <person name="Harrison M."/>
            <person name="Strong C."/>
            <person name="Farmer C."/>
            <person name="Delahaunty K."/>
            <person name="Markovic C."/>
            <person name="Hall O."/>
            <person name="Minx P."/>
            <person name="Tomlinson C."/>
            <person name="Mitreva M."/>
            <person name="Nelson J."/>
            <person name="Hou S."/>
            <person name="Wollam A."/>
            <person name="Pepin K.H."/>
            <person name="Johnson M."/>
            <person name="Bhonagiri V."/>
            <person name="Zhang X."/>
            <person name="Suruliraj S."/>
            <person name="Warren W."/>
            <person name="Chinwalla A."/>
            <person name="Mardis E.R."/>
            <person name="Wilson R.K."/>
        </authorList>
    </citation>
    <scope>NUCLEOTIDE SEQUENCE [LARGE SCALE GENOMIC DNA]</scope>
    <source>
        <strain evidence="3 4">DSM 2876</strain>
    </source>
</reference>
<comment type="similarity">
    <text evidence="1">Belongs to the NAD(P)-dependent epimerase/dehydratase family.</text>
</comment>
<dbReference type="AlphaFoldDB" id="D4RXC5"/>
<feature type="domain" description="NAD-dependent epimerase/dehydratase" evidence="2">
    <location>
        <begin position="9"/>
        <end position="235"/>
    </location>
</feature>